<reference evidence="2" key="1">
    <citation type="submission" date="2021-07" db="EMBL/GenBank/DDBJ databases">
        <title>Pseudohoeflea marina sp. nov. a polyhydroxyalcanoate-producing bacterium.</title>
        <authorList>
            <person name="Zheng W."/>
            <person name="Yu S."/>
            <person name="Huang Y."/>
        </authorList>
    </citation>
    <scope>NUCLEOTIDE SEQUENCE</scope>
    <source>
        <strain evidence="2">DP4N28-3</strain>
    </source>
</reference>
<dbReference type="EMBL" id="JAHWQX010000002">
    <property type="protein sequence ID" value="MBW3097292.1"/>
    <property type="molecule type" value="Genomic_DNA"/>
</dbReference>
<dbReference type="PROSITE" id="PS50925">
    <property type="entry name" value="BLUF"/>
    <property type="match status" value="1"/>
</dbReference>
<comment type="caution">
    <text evidence="2">The sequence shown here is derived from an EMBL/GenBank/DDBJ whole genome shotgun (WGS) entry which is preliminary data.</text>
</comment>
<keyword evidence="3" id="KW-1185">Reference proteome</keyword>
<proteinExistence type="predicted"/>
<accession>A0ABS6WMV6</accession>
<gene>
    <name evidence="2" type="ORF">KY465_08370</name>
</gene>
<sequence length="115" mass="12708">MSLYRLFYVSTAVPDFHKSDVTALADKAAQRYGKAGITGSLRFNGINFAEVLEGEKADLDALMSEIRADQRHTGVIVIAMIEIEERMFGTWSASIVDGLDFQDFVEAMILRTTAA</sequence>
<evidence type="ECO:0000313" key="2">
    <source>
        <dbReference type="EMBL" id="MBW3097292.1"/>
    </source>
</evidence>
<dbReference type="RefSeq" id="WP_219201217.1">
    <property type="nucleotide sequence ID" value="NZ_JAHWQX010000002.1"/>
</dbReference>
<evidence type="ECO:0000259" key="1">
    <source>
        <dbReference type="PROSITE" id="PS50925"/>
    </source>
</evidence>
<dbReference type="InterPro" id="IPR007024">
    <property type="entry name" value="BLUF_domain"/>
</dbReference>
<dbReference type="SMART" id="SM01034">
    <property type="entry name" value="BLUF"/>
    <property type="match status" value="1"/>
</dbReference>
<feature type="domain" description="BLUF" evidence="1">
    <location>
        <begin position="3"/>
        <end position="94"/>
    </location>
</feature>
<dbReference type="Proteomes" id="UP001430804">
    <property type="component" value="Unassembled WGS sequence"/>
</dbReference>
<name>A0ABS6WMV6_9HYPH</name>
<protein>
    <submittedName>
        <fullName evidence="2">BLUF domain-containing protein</fullName>
    </submittedName>
</protein>
<evidence type="ECO:0000313" key="3">
    <source>
        <dbReference type="Proteomes" id="UP001430804"/>
    </source>
</evidence>
<dbReference type="Pfam" id="PF04940">
    <property type="entry name" value="BLUF"/>
    <property type="match status" value="1"/>
</dbReference>
<organism evidence="2 3">
    <name type="scientific">Pseudohoeflea coraliihabitans</name>
    <dbReference type="NCBI Taxonomy" id="2860393"/>
    <lineage>
        <taxon>Bacteria</taxon>
        <taxon>Pseudomonadati</taxon>
        <taxon>Pseudomonadota</taxon>
        <taxon>Alphaproteobacteria</taxon>
        <taxon>Hyphomicrobiales</taxon>
        <taxon>Rhizobiaceae</taxon>
        <taxon>Pseudohoeflea</taxon>
    </lineage>
</organism>